<evidence type="ECO:0000256" key="5">
    <source>
        <dbReference type="ARBA" id="ARBA00038105"/>
    </source>
</evidence>
<dbReference type="PRINTS" id="PR00625">
    <property type="entry name" value="JDOMAIN"/>
</dbReference>
<dbReference type="PANTHER" id="PTHR12763:SF28">
    <property type="entry name" value="GEO10507P1-RELATED"/>
    <property type="match status" value="1"/>
</dbReference>
<evidence type="ECO:0000313" key="9">
    <source>
        <dbReference type="Proteomes" id="UP001144805"/>
    </source>
</evidence>
<dbReference type="RefSeq" id="WP_266338111.1">
    <property type="nucleotide sequence ID" value="NZ_JAPKNK010000002.1"/>
</dbReference>
<dbReference type="PROSITE" id="PS50076">
    <property type="entry name" value="DNAJ_2"/>
    <property type="match status" value="1"/>
</dbReference>
<dbReference type="AlphaFoldDB" id="A0A9X3IKU0"/>
<proteinExistence type="inferred from homology"/>
<reference evidence="8" key="1">
    <citation type="submission" date="2022-11" db="EMBL/GenBank/DDBJ databases">
        <title>Biodiversity and phylogenetic relationships of bacteria.</title>
        <authorList>
            <person name="Machado R.A.R."/>
            <person name="Bhat A."/>
            <person name="Loulou A."/>
            <person name="Kallel S."/>
        </authorList>
    </citation>
    <scope>NUCLEOTIDE SEQUENCE</scope>
    <source>
        <strain evidence="8">K-TC2</strain>
    </source>
</reference>
<dbReference type="SMART" id="SM00271">
    <property type="entry name" value="DnaJ"/>
    <property type="match status" value="1"/>
</dbReference>
<evidence type="ECO:0000256" key="1">
    <source>
        <dbReference type="ARBA" id="ARBA00004167"/>
    </source>
</evidence>
<comment type="caution">
    <text evidence="8">The sequence shown here is derived from an EMBL/GenBank/DDBJ whole genome shotgun (WGS) entry which is preliminary data.</text>
</comment>
<keyword evidence="3 6" id="KW-1133">Transmembrane helix</keyword>
<evidence type="ECO:0000256" key="6">
    <source>
        <dbReference type="SAM" id="Phobius"/>
    </source>
</evidence>
<keyword evidence="9" id="KW-1185">Reference proteome</keyword>
<evidence type="ECO:0000256" key="2">
    <source>
        <dbReference type="ARBA" id="ARBA00022692"/>
    </source>
</evidence>
<sequence>MGLIIPFLGVLAVSIGIAFLFGGEKGAHALGRSVRRGAAGALISTGIFTAATGRLGAGIPLLAIGLWLLKPKILESMKPWIEGNQVKQGRFAGRMLDTLGRNELVVLYSEVAGRARDRALLEAYLDRRIPGWRENVESDPAGGPRRTARAGAMTDEQAYQILGLSAGASEAEIRAAYRRLMKRVHPDQGGSTFLAAQINEAKERLLGGHR</sequence>
<dbReference type="PANTHER" id="PTHR12763">
    <property type="match status" value="1"/>
</dbReference>
<dbReference type="InterPro" id="IPR036869">
    <property type="entry name" value="J_dom_sf"/>
</dbReference>
<comment type="similarity">
    <text evidence="5">Belongs to the TIM14 family.</text>
</comment>
<dbReference type="Proteomes" id="UP001144805">
    <property type="component" value="Unassembled WGS sequence"/>
</dbReference>
<protein>
    <submittedName>
        <fullName evidence="8">DnaJ domain-containing protein</fullName>
    </submittedName>
</protein>
<feature type="domain" description="J" evidence="7">
    <location>
        <begin position="157"/>
        <end position="210"/>
    </location>
</feature>
<dbReference type="GO" id="GO:0016020">
    <property type="term" value="C:membrane"/>
    <property type="evidence" value="ECO:0007669"/>
    <property type="project" value="UniProtKB-SubCell"/>
</dbReference>
<evidence type="ECO:0000256" key="4">
    <source>
        <dbReference type="ARBA" id="ARBA00023136"/>
    </source>
</evidence>
<dbReference type="Gene3D" id="1.10.287.110">
    <property type="entry name" value="DnaJ domain"/>
    <property type="match status" value="1"/>
</dbReference>
<accession>A0A9X3IKU0</accession>
<evidence type="ECO:0000256" key="3">
    <source>
        <dbReference type="ARBA" id="ARBA00022989"/>
    </source>
</evidence>
<evidence type="ECO:0000313" key="8">
    <source>
        <dbReference type="EMBL" id="MCX5569162.1"/>
    </source>
</evidence>
<feature type="transmembrane region" description="Helical" evidence="6">
    <location>
        <begin position="39"/>
        <end position="69"/>
    </location>
</feature>
<dbReference type="EMBL" id="JAPKNK010000002">
    <property type="protein sequence ID" value="MCX5569162.1"/>
    <property type="molecule type" value="Genomic_DNA"/>
</dbReference>
<name>A0A9X3IKU0_9HYPH</name>
<dbReference type="InterPro" id="IPR001623">
    <property type="entry name" value="DnaJ_domain"/>
</dbReference>
<comment type="subcellular location">
    <subcellularLocation>
        <location evidence="1">Membrane</location>
        <topology evidence="1">Single-pass membrane protein</topology>
    </subcellularLocation>
</comment>
<dbReference type="Pfam" id="PF00226">
    <property type="entry name" value="DnaJ"/>
    <property type="match status" value="1"/>
</dbReference>
<gene>
    <name evidence="8" type="ORF">OSH07_08140</name>
</gene>
<organism evidence="8 9">
    <name type="scientific">Kaistia nematophila</name>
    <dbReference type="NCBI Taxonomy" id="2994654"/>
    <lineage>
        <taxon>Bacteria</taxon>
        <taxon>Pseudomonadati</taxon>
        <taxon>Pseudomonadota</taxon>
        <taxon>Alphaproteobacteria</taxon>
        <taxon>Hyphomicrobiales</taxon>
        <taxon>Kaistiaceae</taxon>
        <taxon>Kaistia</taxon>
    </lineage>
</organism>
<evidence type="ECO:0000259" key="7">
    <source>
        <dbReference type="PROSITE" id="PS50076"/>
    </source>
</evidence>
<keyword evidence="4 6" id="KW-0472">Membrane</keyword>
<dbReference type="SUPFAM" id="SSF46565">
    <property type="entry name" value="Chaperone J-domain"/>
    <property type="match status" value="1"/>
</dbReference>
<keyword evidence="2 6" id="KW-0812">Transmembrane</keyword>
<dbReference type="CDD" id="cd06257">
    <property type="entry name" value="DnaJ"/>
    <property type="match status" value="1"/>
</dbReference>